<evidence type="ECO:0000259" key="17">
    <source>
        <dbReference type="PROSITE" id="PS51387"/>
    </source>
</evidence>
<evidence type="ECO:0000256" key="4">
    <source>
        <dbReference type="ARBA" id="ARBA00004752"/>
    </source>
</evidence>
<comment type="pathway">
    <text evidence="4 16">Cell wall biogenesis; peptidoglycan biosynthesis.</text>
</comment>
<comment type="caution">
    <text evidence="16">Lacks conserved residue(s) required for the propagation of feature annotation.</text>
</comment>
<dbReference type="SUPFAM" id="SSF56176">
    <property type="entry name" value="FAD-binding/transporter-associated domain-like"/>
    <property type="match status" value="1"/>
</dbReference>
<dbReference type="AlphaFoldDB" id="A0A1F6BSF1"/>
<evidence type="ECO:0000256" key="7">
    <source>
        <dbReference type="ARBA" id="ARBA00022630"/>
    </source>
</evidence>
<dbReference type="SUPFAM" id="SSF56194">
    <property type="entry name" value="Uridine diphospho-N-Acetylenolpyruvylglucosamine reductase, MurB, C-terminal domain"/>
    <property type="match status" value="1"/>
</dbReference>
<evidence type="ECO:0000256" key="5">
    <source>
        <dbReference type="ARBA" id="ARBA00022490"/>
    </source>
</evidence>
<evidence type="ECO:0000256" key="13">
    <source>
        <dbReference type="ARBA" id="ARBA00023306"/>
    </source>
</evidence>
<comment type="cofactor">
    <cofactor evidence="1 16">
        <name>FAD</name>
        <dbReference type="ChEBI" id="CHEBI:57692"/>
    </cofactor>
</comment>
<keyword evidence="10 16" id="KW-0133">Cell shape</keyword>
<evidence type="ECO:0000256" key="1">
    <source>
        <dbReference type="ARBA" id="ARBA00001974"/>
    </source>
</evidence>
<evidence type="ECO:0000256" key="3">
    <source>
        <dbReference type="ARBA" id="ARBA00004496"/>
    </source>
</evidence>
<evidence type="ECO:0000256" key="11">
    <source>
        <dbReference type="ARBA" id="ARBA00022984"/>
    </source>
</evidence>
<dbReference type="EMBL" id="MFKN01000039">
    <property type="protein sequence ID" value="OGG39850.1"/>
    <property type="molecule type" value="Genomic_DNA"/>
</dbReference>
<gene>
    <name evidence="16" type="primary">murB</name>
    <name evidence="18" type="ORF">A2118_02560</name>
</gene>
<dbReference type="PANTHER" id="PTHR21071">
    <property type="entry name" value="UDP-N-ACETYLENOLPYRUVOYLGLUCOSAMINE REDUCTASE"/>
    <property type="match status" value="1"/>
</dbReference>
<evidence type="ECO:0000256" key="12">
    <source>
        <dbReference type="ARBA" id="ARBA00023002"/>
    </source>
</evidence>
<dbReference type="Gene3D" id="3.30.43.10">
    <property type="entry name" value="Uridine Diphospho-n-acetylenolpyruvylglucosamine Reductase, domain 2"/>
    <property type="match status" value="1"/>
</dbReference>
<dbReference type="GO" id="GO:0009252">
    <property type="term" value="P:peptidoglycan biosynthetic process"/>
    <property type="evidence" value="ECO:0007669"/>
    <property type="project" value="UniProtKB-UniRule"/>
</dbReference>
<reference evidence="18 19" key="1">
    <citation type="journal article" date="2016" name="Nat. Commun.">
        <title>Thousands of microbial genomes shed light on interconnected biogeochemical processes in an aquifer system.</title>
        <authorList>
            <person name="Anantharaman K."/>
            <person name="Brown C.T."/>
            <person name="Hug L.A."/>
            <person name="Sharon I."/>
            <person name="Castelle C.J."/>
            <person name="Probst A.J."/>
            <person name="Thomas B.C."/>
            <person name="Singh A."/>
            <person name="Wilkins M.J."/>
            <person name="Karaoz U."/>
            <person name="Brodie E.L."/>
            <person name="Williams K.H."/>
            <person name="Hubbard S.S."/>
            <person name="Banfield J.F."/>
        </authorList>
    </citation>
    <scope>NUCLEOTIDE SEQUENCE [LARGE SCALE GENOMIC DNA]</scope>
</reference>
<dbReference type="Pfam" id="PF02873">
    <property type="entry name" value="MurB_C"/>
    <property type="match status" value="1"/>
</dbReference>
<dbReference type="PROSITE" id="PS51387">
    <property type="entry name" value="FAD_PCMH"/>
    <property type="match status" value="1"/>
</dbReference>
<keyword evidence="7 16" id="KW-0285">Flavoprotein</keyword>
<organism evidence="18 19">
    <name type="scientific">Candidatus Kaiserbacteria bacterium GWA2_50_9</name>
    <dbReference type="NCBI Taxonomy" id="1798474"/>
    <lineage>
        <taxon>Bacteria</taxon>
        <taxon>Candidatus Kaiseribacteriota</taxon>
    </lineage>
</organism>
<dbReference type="HAMAP" id="MF_00037">
    <property type="entry name" value="MurB"/>
    <property type="match status" value="1"/>
</dbReference>
<evidence type="ECO:0000256" key="2">
    <source>
        <dbReference type="ARBA" id="ARBA00003921"/>
    </source>
</evidence>
<dbReference type="InterPro" id="IPR006094">
    <property type="entry name" value="Oxid_FAD_bind_N"/>
</dbReference>
<evidence type="ECO:0000256" key="8">
    <source>
        <dbReference type="ARBA" id="ARBA00022827"/>
    </source>
</evidence>
<dbReference type="PANTHER" id="PTHR21071:SF4">
    <property type="entry name" value="UDP-N-ACETYLENOLPYRUVOYLGLUCOSAMINE REDUCTASE"/>
    <property type="match status" value="1"/>
</dbReference>
<comment type="subcellular location">
    <subcellularLocation>
        <location evidence="3 16">Cytoplasm</location>
    </subcellularLocation>
</comment>
<evidence type="ECO:0000256" key="16">
    <source>
        <dbReference type="HAMAP-Rule" id="MF_00037"/>
    </source>
</evidence>
<dbReference type="EC" id="1.3.1.98" evidence="16"/>
<evidence type="ECO:0000313" key="18">
    <source>
        <dbReference type="EMBL" id="OGG39850.1"/>
    </source>
</evidence>
<keyword evidence="9 16" id="KW-0521">NADP</keyword>
<keyword evidence="5 16" id="KW-0963">Cytoplasm</keyword>
<dbReference type="Pfam" id="PF01565">
    <property type="entry name" value="FAD_binding_4"/>
    <property type="match status" value="1"/>
</dbReference>
<dbReference type="STRING" id="1798474.A2118_02560"/>
<dbReference type="Gene3D" id="3.30.465.10">
    <property type="match status" value="1"/>
</dbReference>
<keyword evidence="14 16" id="KW-0961">Cell wall biogenesis/degradation</keyword>
<dbReference type="GO" id="GO:0071949">
    <property type="term" value="F:FAD binding"/>
    <property type="evidence" value="ECO:0007669"/>
    <property type="project" value="InterPro"/>
</dbReference>
<evidence type="ECO:0000256" key="6">
    <source>
        <dbReference type="ARBA" id="ARBA00022618"/>
    </source>
</evidence>
<keyword evidence="6 16" id="KW-0132">Cell division</keyword>
<comment type="caution">
    <text evidence="18">The sequence shown here is derived from an EMBL/GenBank/DDBJ whole genome shotgun (WGS) entry which is preliminary data.</text>
</comment>
<dbReference type="Proteomes" id="UP000179014">
    <property type="component" value="Unassembled WGS sequence"/>
</dbReference>
<evidence type="ECO:0000256" key="9">
    <source>
        <dbReference type="ARBA" id="ARBA00022857"/>
    </source>
</evidence>
<keyword evidence="11 16" id="KW-0573">Peptidoglycan synthesis</keyword>
<dbReference type="UniPathway" id="UPA00219"/>
<dbReference type="GO" id="GO:0071555">
    <property type="term" value="P:cell wall organization"/>
    <property type="evidence" value="ECO:0007669"/>
    <property type="project" value="UniProtKB-KW"/>
</dbReference>
<name>A0A1F6BSF1_9BACT</name>
<dbReference type="InterPro" id="IPR003170">
    <property type="entry name" value="MurB"/>
</dbReference>
<evidence type="ECO:0000313" key="19">
    <source>
        <dbReference type="Proteomes" id="UP000179014"/>
    </source>
</evidence>
<dbReference type="GO" id="GO:0005829">
    <property type="term" value="C:cytosol"/>
    <property type="evidence" value="ECO:0007669"/>
    <property type="project" value="TreeGrafter"/>
</dbReference>
<feature type="active site" evidence="16">
    <location>
        <position position="350"/>
    </location>
</feature>
<dbReference type="NCBIfam" id="NF010478">
    <property type="entry name" value="PRK13903.1"/>
    <property type="match status" value="1"/>
</dbReference>
<comment type="function">
    <text evidence="2 16">Cell wall formation.</text>
</comment>
<dbReference type="InterPro" id="IPR016166">
    <property type="entry name" value="FAD-bd_PCMH"/>
</dbReference>
<dbReference type="GO" id="GO:0051301">
    <property type="term" value="P:cell division"/>
    <property type="evidence" value="ECO:0007669"/>
    <property type="project" value="UniProtKB-KW"/>
</dbReference>
<evidence type="ECO:0000256" key="15">
    <source>
        <dbReference type="ARBA" id="ARBA00048914"/>
    </source>
</evidence>
<dbReference type="InterPro" id="IPR036318">
    <property type="entry name" value="FAD-bd_PCMH-like_sf"/>
</dbReference>
<dbReference type="Gene3D" id="3.90.78.10">
    <property type="entry name" value="UDP-N-acetylenolpyruvoylglucosamine reductase, C-terminal domain"/>
    <property type="match status" value="1"/>
</dbReference>
<evidence type="ECO:0000256" key="14">
    <source>
        <dbReference type="ARBA" id="ARBA00023316"/>
    </source>
</evidence>
<comment type="similarity">
    <text evidence="16">Belongs to the MurB family.</text>
</comment>
<evidence type="ECO:0000256" key="10">
    <source>
        <dbReference type="ARBA" id="ARBA00022960"/>
    </source>
</evidence>
<keyword evidence="8 16" id="KW-0274">FAD</keyword>
<sequence length="361" mass="38947">MKLEEHVPLAPLTTLGVGGEARFFVEAHTLQEVTDALDYARTHALPVFVLGGGSNIVIADSGFEGLVLHVCIAGITCEEREKGRVNVTAGAGVLWDDLVAYTVAHGFIGLECLSGIPGTVGGAVVANLGAYGAQCSDTFVSAEVLARDDETHTARVFTNGMCEFSYHDSMFGHMPGRYLVLEATFSLLTTGTSHLSYRDNRFDLAALAAKHGREPTPADVRAAILEMRAEKGVLASSYKSAGSFFHMPFVSSEMYAKTVAKAQILDSTKEERLRPWAWEQPDGAYKIAPGFLLEYTEFQKGYVRGAAGISPKHTLCIINIAGARASEIALLARAMQQAVENVFGIHLEREVEYVGAVEKEN</sequence>
<dbReference type="InterPro" id="IPR036635">
    <property type="entry name" value="MurB_C_sf"/>
</dbReference>
<feature type="active site" description="Proton donor" evidence="16">
    <location>
        <position position="243"/>
    </location>
</feature>
<dbReference type="NCBIfam" id="TIGR00179">
    <property type="entry name" value="murB"/>
    <property type="match status" value="1"/>
</dbReference>
<keyword evidence="13 16" id="KW-0131">Cell cycle</keyword>
<feature type="domain" description="FAD-binding PCMH-type" evidence="17">
    <location>
        <begin position="17"/>
        <end position="190"/>
    </location>
</feature>
<accession>A0A1F6BSF1</accession>
<proteinExistence type="inferred from homology"/>
<dbReference type="InterPro" id="IPR016169">
    <property type="entry name" value="FAD-bd_PCMH_sub2"/>
</dbReference>
<dbReference type="InterPro" id="IPR011601">
    <property type="entry name" value="MurB_C"/>
</dbReference>
<protein>
    <recommendedName>
        <fullName evidence="16">UDP-N-acetylenolpyruvoylglucosamine reductase</fullName>
        <ecNumber evidence="16">1.3.1.98</ecNumber>
    </recommendedName>
    <alternativeName>
        <fullName evidence="16">UDP-N-acetylmuramate dehydrogenase</fullName>
    </alternativeName>
</protein>
<dbReference type="InterPro" id="IPR016167">
    <property type="entry name" value="FAD-bd_PCMH_sub1"/>
</dbReference>
<keyword evidence="12 16" id="KW-0560">Oxidoreductase</keyword>
<dbReference type="GO" id="GO:0008762">
    <property type="term" value="F:UDP-N-acetylmuramate dehydrogenase activity"/>
    <property type="evidence" value="ECO:0007669"/>
    <property type="project" value="UniProtKB-UniRule"/>
</dbReference>
<comment type="catalytic activity">
    <reaction evidence="15 16">
        <text>UDP-N-acetyl-alpha-D-muramate + NADP(+) = UDP-N-acetyl-3-O-(1-carboxyvinyl)-alpha-D-glucosamine + NADPH + H(+)</text>
        <dbReference type="Rhea" id="RHEA:12248"/>
        <dbReference type="ChEBI" id="CHEBI:15378"/>
        <dbReference type="ChEBI" id="CHEBI:57783"/>
        <dbReference type="ChEBI" id="CHEBI:58349"/>
        <dbReference type="ChEBI" id="CHEBI:68483"/>
        <dbReference type="ChEBI" id="CHEBI:70757"/>
        <dbReference type="EC" id="1.3.1.98"/>
    </reaction>
</comment>
<dbReference type="GO" id="GO:0008360">
    <property type="term" value="P:regulation of cell shape"/>
    <property type="evidence" value="ECO:0007669"/>
    <property type="project" value="UniProtKB-KW"/>
</dbReference>